<gene>
    <name evidence="2" type="ORF">BCR26_02650</name>
</gene>
<sequence length="123" mass="14850">MEKENQKNLEELRRQYEIVEEEQNFVEKAKKQMEEFIEEWHYYCREEQDVLGEIAHISEGTPSKQKATLALVNQEAENNRTSNLFESFYEELAEYQKKITSQKQEIEEQISNRKREVSKNDQN</sequence>
<evidence type="ECO:0000313" key="3">
    <source>
        <dbReference type="Proteomes" id="UP000095256"/>
    </source>
</evidence>
<evidence type="ECO:0000256" key="1">
    <source>
        <dbReference type="SAM" id="Coils"/>
    </source>
</evidence>
<reference evidence="2 3" key="1">
    <citation type="submission" date="2016-09" db="EMBL/GenBank/DDBJ databases">
        <authorList>
            <person name="Capua I."/>
            <person name="De Benedictis P."/>
            <person name="Joannis T."/>
            <person name="Lombin L.H."/>
            <person name="Cattoli G."/>
        </authorList>
    </citation>
    <scope>NUCLEOTIDE SEQUENCE [LARGE SCALE GENOMIC DNA]</scope>
    <source>
        <strain evidence="2 3">LMG 25899</strain>
    </source>
</reference>
<keyword evidence="1" id="KW-0175">Coiled coil</keyword>
<protein>
    <submittedName>
        <fullName evidence="2">Uncharacterized protein</fullName>
    </submittedName>
</protein>
<dbReference type="Proteomes" id="UP000095256">
    <property type="component" value="Unassembled WGS sequence"/>
</dbReference>
<comment type="caution">
    <text evidence="2">The sequence shown here is derived from an EMBL/GenBank/DDBJ whole genome shotgun (WGS) entry which is preliminary data.</text>
</comment>
<feature type="coiled-coil region" evidence="1">
    <location>
        <begin position="2"/>
        <end position="39"/>
    </location>
</feature>
<dbReference type="AlphaFoldDB" id="A0A1E5KXF7"/>
<keyword evidence="3" id="KW-1185">Reference proteome</keyword>
<evidence type="ECO:0000313" key="2">
    <source>
        <dbReference type="EMBL" id="OEH82349.1"/>
    </source>
</evidence>
<proteinExistence type="predicted"/>
<dbReference type="EMBL" id="MIEK01000023">
    <property type="protein sequence ID" value="OEH82349.1"/>
    <property type="molecule type" value="Genomic_DNA"/>
</dbReference>
<dbReference type="RefSeq" id="WP_069698624.1">
    <property type="nucleotide sequence ID" value="NZ_JAGGMA010000001.1"/>
</dbReference>
<feature type="coiled-coil region" evidence="1">
    <location>
        <begin position="85"/>
        <end position="116"/>
    </location>
</feature>
<organism evidence="2 3">
    <name type="scientific">Enterococcus rivorum</name>
    <dbReference type="NCBI Taxonomy" id="762845"/>
    <lineage>
        <taxon>Bacteria</taxon>
        <taxon>Bacillati</taxon>
        <taxon>Bacillota</taxon>
        <taxon>Bacilli</taxon>
        <taxon>Lactobacillales</taxon>
        <taxon>Enterococcaceae</taxon>
        <taxon>Enterococcus</taxon>
    </lineage>
</organism>
<dbReference type="STRING" id="762845.BCR26_02650"/>
<accession>A0A1E5KXF7</accession>
<name>A0A1E5KXF7_9ENTE</name>